<feature type="domain" description="Ubiquitin-like protease family profile" evidence="7">
    <location>
        <begin position="405"/>
        <end position="607"/>
    </location>
</feature>
<protein>
    <recommendedName>
        <fullName evidence="7">Ubiquitin-like protease family profile domain-containing protein</fullName>
    </recommendedName>
</protein>
<dbReference type="InterPro" id="IPR051947">
    <property type="entry name" value="Sentrin-specific_protease"/>
</dbReference>
<dbReference type="Proteomes" id="UP001460270">
    <property type="component" value="Unassembled WGS sequence"/>
</dbReference>
<feature type="compositionally biased region" description="Polar residues" evidence="6">
    <location>
        <begin position="1"/>
        <end position="14"/>
    </location>
</feature>
<evidence type="ECO:0000313" key="8">
    <source>
        <dbReference type="EMBL" id="KAK7877778.1"/>
    </source>
</evidence>
<keyword evidence="3" id="KW-0645">Protease</keyword>
<keyword evidence="9" id="KW-1185">Reference proteome</keyword>
<evidence type="ECO:0000259" key="7">
    <source>
        <dbReference type="PROSITE" id="PS50600"/>
    </source>
</evidence>
<comment type="similarity">
    <text evidence="1">Belongs to the peptidase C48 family.</text>
</comment>
<proteinExistence type="inferred from homology"/>
<dbReference type="Gene3D" id="1.10.418.20">
    <property type="match status" value="2"/>
</dbReference>
<dbReference type="GO" id="GO:0070139">
    <property type="term" value="F:SUMO-specific endopeptidase activity"/>
    <property type="evidence" value="ECO:0007669"/>
    <property type="project" value="TreeGrafter"/>
</dbReference>
<dbReference type="PROSITE" id="PS50600">
    <property type="entry name" value="ULP_PROTEASE"/>
    <property type="match status" value="1"/>
</dbReference>
<dbReference type="GO" id="GO:0005737">
    <property type="term" value="C:cytoplasm"/>
    <property type="evidence" value="ECO:0007669"/>
    <property type="project" value="TreeGrafter"/>
</dbReference>
<dbReference type="SUPFAM" id="SSF54001">
    <property type="entry name" value="Cysteine proteinases"/>
    <property type="match status" value="1"/>
</dbReference>
<dbReference type="EMBL" id="JBBPFD010000673">
    <property type="protein sequence ID" value="KAK7877778.1"/>
    <property type="molecule type" value="Genomic_DNA"/>
</dbReference>
<feature type="compositionally biased region" description="Basic and acidic residues" evidence="6">
    <location>
        <begin position="755"/>
        <end position="893"/>
    </location>
</feature>
<dbReference type="GO" id="GO:0016926">
    <property type="term" value="P:protein desumoylation"/>
    <property type="evidence" value="ECO:0007669"/>
    <property type="project" value="TreeGrafter"/>
</dbReference>
<keyword evidence="4" id="KW-0833">Ubl conjugation pathway</keyword>
<feature type="region of interest" description="Disordered" evidence="6">
    <location>
        <begin position="611"/>
        <end position="934"/>
    </location>
</feature>
<dbReference type="Gene3D" id="3.30.310.130">
    <property type="entry name" value="Ubiquitin-related"/>
    <property type="match status" value="2"/>
</dbReference>
<dbReference type="PANTHER" id="PTHR46896">
    <property type="entry name" value="SENTRIN-SPECIFIC PROTEASE"/>
    <property type="match status" value="1"/>
</dbReference>
<dbReference type="InterPro" id="IPR038765">
    <property type="entry name" value="Papain-like_cys_pep_sf"/>
</dbReference>
<dbReference type="AlphaFoldDB" id="A0AAW0MDF1"/>
<evidence type="ECO:0000256" key="3">
    <source>
        <dbReference type="ARBA" id="ARBA00022670"/>
    </source>
</evidence>
<evidence type="ECO:0000256" key="6">
    <source>
        <dbReference type="SAM" id="MobiDB-lite"/>
    </source>
</evidence>
<feature type="compositionally biased region" description="Polar residues" evidence="6">
    <location>
        <begin position="21"/>
        <end position="31"/>
    </location>
</feature>
<evidence type="ECO:0000256" key="4">
    <source>
        <dbReference type="ARBA" id="ARBA00022786"/>
    </source>
</evidence>
<comment type="caution">
    <text evidence="8">The sequence shown here is derived from an EMBL/GenBank/DDBJ whole genome shotgun (WGS) entry which is preliminary data.</text>
</comment>
<evidence type="ECO:0000313" key="9">
    <source>
        <dbReference type="Proteomes" id="UP001460270"/>
    </source>
</evidence>
<gene>
    <name evidence="8" type="ORF">WMY93_031538</name>
</gene>
<feature type="region of interest" description="Disordered" evidence="6">
    <location>
        <begin position="492"/>
        <end position="511"/>
    </location>
</feature>
<evidence type="ECO:0000256" key="5">
    <source>
        <dbReference type="ARBA" id="ARBA00022801"/>
    </source>
</evidence>
<name>A0AAW0MDF1_9GOBI</name>
<dbReference type="FunFam" id="1.10.418.20:FF:000004">
    <property type="entry name" value="sentrin-specific protease 7 isoform X1"/>
    <property type="match status" value="1"/>
</dbReference>
<evidence type="ECO:0000256" key="1">
    <source>
        <dbReference type="ARBA" id="ARBA00005234"/>
    </source>
</evidence>
<keyword evidence="5" id="KW-0378">Hydrolase</keyword>
<feature type="region of interest" description="Disordered" evidence="6">
    <location>
        <begin position="1"/>
        <end position="143"/>
    </location>
</feature>
<sequence length="985" mass="114797">MGSLQTGSGPAQETPNKDTSHLSWSKVSSAPSAADKPPNGTSSWSELSDIREKQRQKWREFKEKRQNQNHVRIKQNQDQDQDRTRAKARTKAGTKASAEPIVLSSEEEEEEEEDHSDIIRRSSSSQSERSDQTQVSLSSLSSPPPSFLQLDFTSFHMGLSRAEATGKSCQSESSIQILIRTKLFIIQVRVLSGPVLVRFFGGALRRGVSGSGVRSVGRGVARGGTLFSDSTHSPSGPAPTLLFLWITDAQSKLLWAELREIQPQNSDPPCPLVLLVLKQQLSDLDSALVQSVLDSGDYTKSRSEPGAGPLDWSQGLVLSTRVLLRWTVTCCSCWDTRSDALPWSLGLLWVCLFVCFSSQTCLCLCQSSSGSSSRTRTRTGLRSGAAHTLSSRLIQYPAAPSKGRISVSSEDLLCLNQGEFLNDVIIDFYLKYLLLEGVGGAVAQRSHVFSSFFYKQLSKRRAAGEDDVASVPSHWFLVVVCFPGLEEPNTRDFKPSSDSVRPGFGLRSQTPPECTQKGFRKTTVLHRPCLLVMDSLKLSHHENVCRLLRDYLCVYTFRSYLQVEWEVRRGSKRLFSPESVKNCNCRVPQQDNSSDCGVYLLQNAQSFLQVRERGREERGRERGRRERRERERGEERTGRRGEEGEEEERQRETTAPTVEFILQNAQSFFSERERREGREERGRWRGEGGGERRGGRERPERDNSSDCGVYLLQNAQSFLQVKKRGRREERRGEERRERGMRGERERRRERKRERRREERRERPERDNSSDCEREKREREGGEERETRERRERRREEERREREKRGERGGEKRGGERREKRGMRGERERRRGERRERERGERGERRGEREREEREERDERRERERGGERERERQQLRLWSEREREREGGREERRERKRREGRKREREREKEREEERRGDEREGGGERGGERRGERQQLRLWKPVVNFDLPVRLETWYPRQQVRDKREEIRSLILRLHQDQTGLYQD</sequence>
<feature type="compositionally biased region" description="Basic and acidic residues" evidence="6">
    <location>
        <begin position="670"/>
        <end position="704"/>
    </location>
</feature>
<feature type="compositionally biased region" description="Basic and acidic residues" evidence="6">
    <location>
        <begin position="48"/>
        <end position="66"/>
    </location>
</feature>
<feature type="compositionally biased region" description="Basic and acidic residues" evidence="6">
    <location>
        <begin position="611"/>
        <end position="652"/>
    </location>
</feature>
<organism evidence="8 9">
    <name type="scientific">Mugilogobius chulae</name>
    <name type="common">yellowstripe goby</name>
    <dbReference type="NCBI Taxonomy" id="88201"/>
    <lineage>
        <taxon>Eukaryota</taxon>
        <taxon>Metazoa</taxon>
        <taxon>Chordata</taxon>
        <taxon>Craniata</taxon>
        <taxon>Vertebrata</taxon>
        <taxon>Euteleostomi</taxon>
        <taxon>Actinopterygii</taxon>
        <taxon>Neopterygii</taxon>
        <taxon>Teleostei</taxon>
        <taxon>Neoteleostei</taxon>
        <taxon>Acanthomorphata</taxon>
        <taxon>Gobiaria</taxon>
        <taxon>Gobiiformes</taxon>
        <taxon>Gobioidei</taxon>
        <taxon>Gobiidae</taxon>
        <taxon>Gobionellinae</taxon>
        <taxon>Mugilogobius</taxon>
    </lineage>
</organism>
<dbReference type="Pfam" id="PF02902">
    <property type="entry name" value="Peptidase_C48"/>
    <property type="match status" value="1"/>
</dbReference>
<feature type="compositionally biased region" description="Basic and acidic residues" evidence="6">
    <location>
        <begin position="75"/>
        <end position="85"/>
    </location>
</feature>
<reference evidence="9" key="1">
    <citation type="submission" date="2024-04" db="EMBL/GenBank/DDBJ databases">
        <title>Salinicola lusitanus LLJ914,a marine bacterium isolated from the Okinawa Trough.</title>
        <authorList>
            <person name="Li J."/>
        </authorList>
    </citation>
    <scope>NUCLEOTIDE SEQUENCE [LARGE SCALE GENOMIC DNA]</scope>
</reference>
<keyword evidence="2" id="KW-0597">Phosphoprotein</keyword>
<feature type="compositionally biased region" description="Basic and acidic residues" evidence="6">
    <location>
        <begin position="901"/>
        <end position="934"/>
    </location>
</feature>
<dbReference type="GO" id="GO:0005634">
    <property type="term" value="C:nucleus"/>
    <property type="evidence" value="ECO:0007669"/>
    <property type="project" value="TreeGrafter"/>
</dbReference>
<dbReference type="PANTHER" id="PTHR46896:SF2">
    <property type="entry name" value="SENTRIN-SPECIFIC PROTEASE 7"/>
    <property type="match status" value="1"/>
</dbReference>
<accession>A0AAW0MDF1</accession>
<evidence type="ECO:0000256" key="2">
    <source>
        <dbReference type="ARBA" id="ARBA00022553"/>
    </source>
</evidence>
<feature type="compositionally biased region" description="Acidic residues" evidence="6">
    <location>
        <begin position="105"/>
        <end position="115"/>
    </location>
</feature>
<dbReference type="GO" id="GO:0006508">
    <property type="term" value="P:proteolysis"/>
    <property type="evidence" value="ECO:0007669"/>
    <property type="project" value="UniProtKB-KW"/>
</dbReference>
<dbReference type="InterPro" id="IPR003653">
    <property type="entry name" value="Peptidase_C48_C"/>
</dbReference>
<feature type="compositionally biased region" description="Basic and acidic residues" evidence="6">
    <location>
        <begin position="726"/>
        <end position="746"/>
    </location>
</feature>